<sequence>MADLKTNTEISFAGTFASSAFAACFAEFTFSVDCTFDWFRTQFSGSLADPDNNFDLVLLDH</sequence>
<proteinExistence type="predicted"/>
<dbReference type="PROSITE" id="PS51257">
    <property type="entry name" value="PROKAR_LIPOPROTEIN"/>
    <property type="match status" value="1"/>
</dbReference>
<name>A0A7J0DQ81_9ERIC</name>
<dbReference type="Proteomes" id="UP000585474">
    <property type="component" value="Unassembled WGS sequence"/>
</dbReference>
<keyword evidence="2" id="KW-1185">Reference proteome</keyword>
<dbReference type="EMBL" id="BJWL01000324">
    <property type="protein sequence ID" value="GFS39233.1"/>
    <property type="molecule type" value="Genomic_DNA"/>
</dbReference>
<evidence type="ECO:0000313" key="2">
    <source>
        <dbReference type="Proteomes" id="UP000585474"/>
    </source>
</evidence>
<evidence type="ECO:0000313" key="1">
    <source>
        <dbReference type="EMBL" id="GFS39233.1"/>
    </source>
</evidence>
<accession>A0A7J0DQ81</accession>
<reference evidence="2" key="1">
    <citation type="submission" date="2019-07" db="EMBL/GenBank/DDBJ databases">
        <title>De Novo Assembly of kiwifruit Actinidia rufa.</title>
        <authorList>
            <person name="Sugita-Konishi S."/>
            <person name="Sato K."/>
            <person name="Mori E."/>
            <person name="Abe Y."/>
            <person name="Kisaki G."/>
            <person name="Hamano K."/>
            <person name="Suezawa K."/>
            <person name="Otani M."/>
            <person name="Fukuda T."/>
            <person name="Manabe T."/>
            <person name="Gomi K."/>
            <person name="Tabuchi M."/>
            <person name="Akimitsu K."/>
            <person name="Kataoka I."/>
        </authorList>
    </citation>
    <scope>NUCLEOTIDE SEQUENCE [LARGE SCALE GENOMIC DNA]</scope>
    <source>
        <strain evidence="2">cv. Fuchu</strain>
    </source>
</reference>
<organism evidence="1 2">
    <name type="scientific">Actinidia rufa</name>
    <dbReference type="NCBI Taxonomy" id="165716"/>
    <lineage>
        <taxon>Eukaryota</taxon>
        <taxon>Viridiplantae</taxon>
        <taxon>Streptophyta</taxon>
        <taxon>Embryophyta</taxon>
        <taxon>Tracheophyta</taxon>
        <taxon>Spermatophyta</taxon>
        <taxon>Magnoliopsida</taxon>
        <taxon>eudicotyledons</taxon>
        <taxon>Gunneridae</taxon>
        <taxon>Pentapetalae</taxon>
        <taxon>asterids</taxon>
        <taxon>Ericales</taxon>
        <taxon>Actinidiaceae</taxon>
        <taxon>Actinidia</taxon>
    </lineage>
</organism>
<dbReference type="AlphaFoldDB" id="A0A7J0DQ81"/>
<protein>
    <submittedName>
        <fullName evidence="1">Uncoupling protein 2</fullName>
    </submittedName>
</protein>
<comment type="caution">
    <text evidence="1">The sequence shown here is derived from an EMBL/GenBank/DDBJ whole genome shotgun (WGS) entry which is preliminary data.</text>
</comment>
<gene>
    <name evidence="1" type="ORF">Acr_00g0061820</name>
</gene>